<dbReference type="KEGG" id="aant:HUK68_03450"/>
<name>A0A6N1X1X2_9BURK</name>
<evidence type="ECO:0000313" key="3">
    <source>
        <dbReference type="Proteomes" id="UP000509579"/>
    </source>
</evidence>
<keyword evidence="3" id="KW-1185">Reference proteome</keyword>
<dbReference type="Proteomes" id="UP000509579">
    <property type="component" value="Chromosome"/>
</dbReference>
<gene>
    <name evidence="2" type="ORF">HUK68_03450</name>
</gene>
<protein>
    <submittedName>
        <fullName evidence="2">Uncharacterized protein</fullName>
    </submittedName>
</protein>
<dbReference type="EMBL" id="CP054840">
    <property type="protein sequence ID" value="QKV52032.1"/>
    <property type="molecule type" value="Genomic_DNA"/>
</dbReference>
<dbReference type="AlphaFoldDB" id="A0A6N1X1X2"/>
<proteinExistence type="predicted"/>
<organism evidence="2 3">
    <name type="scientific">Comamonas antarctica</name>
    <dbReference type="NCBI Taxonomy" id="2743470"/>
    <lineage>
        <taxon>Bacteria</taxon>
        <taxon>Pseudomonadati</taxon>
        <taxon>Pseudomonadota</taxon>
        <taxon>Betaproteobacteria</taxon>
        <taxon>Burkholderiales</taxon>
        <taxon>Comamonadaceae</taxon>
        <taxon>Comamonas</taxon>
    </lineage>
</organism>
<accession>A0A6N1X1X2</accession>
<dbReference type="RefSeq" id="WP_175502934.1">
    <property type="nucleotide sequence ID" value="NZ_CP054840.1"/>
</dbReference>
<evidence type="ECO:0000256" key="1">
    <source>
        <dbReference type="SAM" id="MobiDB-lite"/>
    </source>
</evidence>
<evidence type="ECO:0000313" key="2">
    <source>
        <dbReference type="EMBL" id="QKV52032.1"/>
    </source>
</evidence>
<feature type="region of interest" description="Disordered" evidence="1">
    <location>
        <begin position="139"/>
        <end position="158"/>
    </location>
</feature>
<sequence>MCEPITAVLREVLIELQLDTCNAKIEAREAATQTKQEAAEEARFGAVLVETFRVIPANEAPPLALDLPSPISVFNLAQMGLTVDSFAKASSPPRKECYAKRMQPQDGRLRIDGAAYPARWTAADYKREVQRRARQVIPRPPKGARTKSEKLRALVGAG</sequence>
<reference evidence="2 3" key="1">
    <citation type="submission" date="2020-06" db="EMBL/GenBank/DDBJ databases">
        <title>Acidovorax antarctica sp. nov., isolated from Corinth ice sheet soil, Antarctic Fields Peninsula.</title>
        <authorList>
            <person name="Xu Q."/>
            <person name="Peng F."/>
        </authorList>
    </citation>
    <scope>NUCLEOTIDE SEQUENCE [LARGE SCALE GENOMIC DNA]</scope>
    <source>
        <strain evidence="2 3">16-35-5</strain>
    </source>
</reference>